<name>A0AAF3FCN6_9BILA</name>
<reference evidence="2" key="1">
    <citation type="submission" date="2024-02" db="UniProtKB">
        <authorList>
            <consortium name="WormBaseParasite"/>
        </authorList>
    </citation>
    <scope>IDENTIFICATION</scope>
</reference>
<dbReference type="Proteomes" id="UP000887575">
    <property type="component" value="Unassembled WGS sequence"/>
</dbReference>
<keyword evidence="1" id="KW-1185">Reference proteome</keyword>
<proteinExistence type="predicted"/>
<organism evidence="1 2">
    <name type="scientific">Mesorhabditis belari</name>
    <dbReference type="NCBI Taxonomy" id="2138241"/>
    <lineage>
        <taxon>Eukaryota</taxon>
        <taxon>Metazoa</taxon>
        <taxon>Ecdysozoa</taxon>
        <taxon>Nematoda</taxon>
        <taxon>Chromadorea</taxon>
        <taxon>Rhabditida</taxon>
        <taxon>Rhabditina</taxon>
        <taxon>Rhabditomorpha</taxon>
        <taxon>Rhabditoidea</taxon>
        <taxon>Rhabditidae</taxon>
        <taxon>Mesorhabditinae</taxon>
        <taxon>Mesorhabditis</taxon>
    </lineage>
</organism>
<evidence type="ECO:0000313" key="1">
    <source>
        <dbReference type="Proteomes" id="UP000887575"/>
    </source>
</evidence>
<protein>
    <submittedName>
        <fullName evidence="2">Uncharacterized protein</fullName>
    </submittedName>
</protein>
<accession>A0AAF3FCN6</accession>
<dbReference type="WBParaSite" id="MBELARI_LOCUS4651">
    <property type="protein sequence ID" value="MBELARI_LOCUS4651"/>
    <property type="gene ID" value="MBELARI_LOCUS4651"/>
</dbReference>
<evidence type="ECO:0000313" key="2">
    <source>
        <dbReference type="WBParaSite" id="MBELARI_LOCUS4651"/>
    </source>
</evidence>
<sequence>MNDENTWHLSDNEKRIDNVKDKVSTLGQKCLFRKSPCTFDELNGRESSGLHSFGEESSMPEILTNRGKELVEHDEGFELRVHWAYFFRCRLNLGILAPKRVMLGFEHEIKATILSMYPLVDVNYCAFHFANALFRQAQIRDLASLYKDTSTKLMIKAKTSILL</sequence>
<dbReference type="AlphaFoldDB" id="A0AAF3FCN6"/>